<dbReference type="Pfam" id="PF02852">
    <property type="entry name" value="Pyr_redox_dim"/>
    <property type="match status" value="1"/>
</dbReference>
<dbReference type="SUPFAM" id="SSF55424">
    <property type="entry name" value="FAD/NAD-linked reductases, dimerisation (C-terminal) domain"/>
    <property type="match status" value="1"/>
</dbReference>
<feature type="binding site" evidence="12">
    <location>
        <begin position="310"/>
        <end position="313"/>
    </location>
    <ligand>
        <name>FAD</name>
        <dbReference type="ChEBI" id="CHEBI:57692"/>
    </ligand>
</feature>
<dbReference type="Pfam" id="PF07992">
    <property type="entry name" value="Pyr_redox_2"/>
    <property type="match status" value="1"/>
</dbReference>
<dbReference type="PANTHER" id="PTHR22912:SF151">
    <property type="entry name" value="DIHYDROLIPOYL DEHYDROGENASE, MITOCHONDRIAL"/>
    <property type="match status" value="1"/>
</dbReference>
<organism evidence="17 18">
    <name type="scientific">Acetoanaerobium noterae</name>
    <dbReference type="NCBI Taxonomy" id="745369"/>
    <lineage>
        <taxon>Bacteria</taxon>
        <taxon>Bacillati</taxon>
        <taxon>Bacillota</taxon>
        <taxon>Clostridia</taxon>
        <taxon>Peptostreptococcales</taxon>
        <taxon>Filifactoraceae</taxon>
        <taxon>Acetoanaerobium</taxon>
    </lineage>
</organism>
<evidence type="ECO:0000256" key="3">
    <source>
        <dbReference type="ARBA" id="ARBA00016961"/>
    </source>
</evidence>
<evidence type="ECO:0000256" key="14">
    <source>
        <dbReference type="RuleBase" id="RU003692"/>
    </source>
</evidence>
<dbReference type="GO" id="GO:0006103">
    <property type="term" value="P:2-oxoglutarate metabolic process"/>
    <property type="evidence" value="ECO:0007669"/>
    <property type="project" value="TreeGrafter"/>
</dbReference>
<comment type="cofactor">
    <cofactor evidence="12 14">
        <name>FAD</name>
        <dbReference type="ChEBI" id="CHEBI:57692"/>
    </cofactor>
    <text evidence="12 14">Binds 1 FAD per subunit.</text>
</comment>
<keyword evidence="6 14" id="KW-0560">Oxidoreductase</keyword>
<dbReference type="PANTHER" id="PTHR22912">
    <property type="entry name" value="DISULFIDE OXIDOREDUCTASE"/>
    <property type="match status" value="1"/>
</dbReference>
<keyword evidence="4 14" id="KW-0285">Flavoprotein</keyword>
<evidence type="ECO:0000256" key="8">
    <source>
        <dbReference type="ARBA" id="ARBA00023157"/>
    </source>
</evidence>
<feature type="binding site" evidence="12">
    <location>
        <begin position="177"/>
        <end position="184"/>
    </location>
    <ligand>
        <name>NAD(+)</name>
        <dbReference type="ChEBI" id="CHEBI:57540"/>
    </ligand>
</feature>
<comment type="miscellaneous">
    <text evidence="14">The active site is a redox-active disulfide bond.</text>
</comment>
<dbReference type="InterPro" id="IPR023753">
    <property type="entry name" value="FAD/NAD-binding_dom"/>
</dbReference>
<dbReference type="GO" id="GO:0004148">
    <property type="term" value="F:dihydrolipoyl dehydrogenase (NADH) activity"/>
    <property type="evidence" value="ECO:0007669"/>
    <property type="project" value="UniProtKB-EC"/>
</dbReference>
<name>A0A1T5C1N3_9FIRM</name>
<dbReference type="InterPro" id="IPR004099">
    <property type="entry name" value="Pyr_nucl-diS_OxRdtase_dimer"/>
</dbReference>
<keyword evidence="18" id="KW-1185">Reference proteome</keyword>
<dbReference type="AlphaFoldDB" id="A0A1T5C1N3"/>
<evidence type="ECO:0000256" key="13">
    <source>
        <dbReference type="PIRSR" id="PIRSR000350-4"/>
    </source>
</evidence>
<dbReference type="EMBL" id="FUYN01000004">
    <property type="protein sequence ID" value="SKB53163.1"/>
    <property type="molecule type" value="Genomic_DNA"/>
</dbReference>
<dbReference type="InterPro" id="IPR016156">
    <property type="entry name" value="FAD/NAD-linked_Rdtase_dimer_sf"/>
</dbReference>
<dbReference type="InterPro" id="IPR050151">
    <property type="entry name" value="Class-I_Pyr_Nuc-Dis_Oxidored"/>
</dbReference>
<feature type="binding site" evidence="12">
    <location>
        <position position="304"/>
    </location>
    <ligand>
        <name>FAD</name>
        <dbReference type="ChEBI" id="CHEBI:57692"/>
    </ligand>
</feature>
<evidence type="ECO:0000313" key="17">
    <source>
        <dbReference type="EMBL" id="SKB53163.1"/>
    </source>
</evidence>
<evidence type="ECO:0000256" key="7">
    <source>
        <dbReference type="ARBA" id="ARBA00023027"/>
    </source>
</evidence>
<feature type="binding site" evidence="12">
    <location>
        <begin position="140"/>
        <end position="142"/>
    </location>
    <ligand>
        <name>FAD</name>
        <dbReference type="ChEBI" id="CHEBI:57692"/>
    </ligand>
</feature>
<gene>
    <name evidence="17" type="ORF">SAMN02745120_1935</name>
</gene>
<dbReference type="RefSeq" id="WP_079589760.1">
    <property type="nucleotide sequence ID" value="NZ_FUYN01000004.1"/>
</dbReference>
<dbReference type="NCBIfam" id="TIGR01350">
    <property type="entry name" value="lipoamide_DH"/>
    <property type="match status" value="1"/>
</dbReference>
<dbReference type="FunFam" id="3.30.390.30:FF:000001">
    <property type="entry name" value="Dihydrolipoyl dehydrogenase"/>
    <property type="match status" value="1"/>
</dbReference>
<sequence length="457" mass="48839">MKIVVVGAGPGGYVAAIKAALLGAEVTVIEKYKPGGTCLNWGCIPTKSLLAASERIDMVKEAEDFGVEIGSDIKVDFNKIIDRKNKIVTNLVKGIEHLFAQKKITVVKGHGKILSSTEVLVTDEDNNTQTIPADKIIIATGSAPIVPPMFPYDKTKVITSDEAMNLTEIPKSMIIVGGGVIGCEFGQFYRKLGTEITIVEMADHLLPFEDDDVAKQLARSFKKDKIKVMTSDSITKVEVNDNGVTAELGSGKSLTAELMIVSVGRRPYLDNLGVEELGLASERGKLIVDENMMTNVDGIYAIGDVINSPMLAHVASKEGLVAVDHAVGKKSSVNYDAVPRCVYTDPEVAAVGKTERELTEKGIAYHVGSFEFRGLGKAQAIGKLQGSVKVLTDDNDVIVGASVVGPHATDLLTELTLAVHLKLTAAQVGDVIHPHPTLSEALMEALHDVHGQCVHKV</sequence>
<feature type="binding site" evidence="12">
    <location>
        <position position="200"/>
    </location>
    <ligand>
        <name>NAD(+)</name>
        <dbReference type="ChEBI" id="CHEBI:57540"/>
    </ligand>
</feature>
<feature type="domain" description="Pyridine nucleotide-disulphide oxidoreductase dimerisation" evidence="15">
    <location>
        <begin position="338"/>
        <end position="445"/>
    </location>
</feature>
<dbReference type="EC" id="1.8.1.4" evidence="2 14"/>
<feature type="binding site" evidence="12">
    <location>
        <position position="47"/>
    </location>
    <ligand>
        <name>FAD</name>
        <dbReference type="ChEBI" id="CHEBI:57692"/>
    </ligand>
</feature>
<feature type="disulfide bond" description="Redox-active" evidence="13">
    <location>
        <begin position="38"/>
        <end position="43"/>
    </location>
</feature>
<dbReference type="SUPFAM" id="SSF51905">
    <property type="entry name" value="FAD/NAD(P)-binding domain"/>
    <property type="match status" value="1"/>
</dbReference>
<dbReference type="Gene3D" id="3.50.50.60">
    <property type="entry name" value="FAD/NAD(P)-binding domain"/>
    <property type="match status" value="2"/>
</dbReference>
<evidence type="ECO:0000313" key="18">
    <source>
        <dbReference type="Proteomes" id="UP000243406"/>
    </source>
</evidence>
<reference evidence="18" key="1">
    <citation type="submission" date="2017-02" db="EMBL/GenBank/DDBJ databases">
        <authorList>
            <person name="Varghese N."/>
            <person name="Submissions S."/>
        </authorList>
    </citation>
    <scope>NUCLEOTIDE SEQUENCE [LARGE SCALE GENOMIC DNA]</scope>
    <source>
        <strain evidence="18">ATCC 35199</strain>
    </source>
</reference>
<evidence type="ECO:0000259" key="16">
    <source>
        <dbReference type="Pfam" id="PF07992"/>
    </source>
</evidence>
<feature type="active site" description="Proton acceptor" evidence="11">
    <location>
        <position position="435"/>
    </location>
</feature>
<dbReference type="InterPro" id="IPR006258">
    <property type="entry name" value="Lipoamide_DH"/>
</dbReference>
<comment type="similarity">
    <text evidence="1 14">Belongs to the class-I pyridine nucleotide-disulfide oxidoreductase family.</text>
</comment>
<evidence type="ECO:0000256" key="5">
    <source>
        <dbReference type="ARBA" id="ARBA00022827"/>
    </source>
</evidence>
<dbReference type="InterPro" id="IPR036188">
    <property type="entry name" value="FAD/NAD-bd_sf"/>
</dbReference>
<dbReference type="GO" id="GO:0005737">
    <property type="term" value="C:cytoplasm"/>
    <property type="evidence" value="ECO:0007669"/>
    <property type="project" value="UniProtKB-ARBA"/>
</dbReference>
<evidence type="ECO:0000256" key="6">
    <source>
        <dbReference type="ARBA" id="ARBA00023002"/>
    </source>
</evidence>
<dbReference type="PRINTS" id="PR00411">
    <property type="entry name" value="PNDRDTASEI"/>
</dbReference>
<keyword evidence="8" id="KW-1015">Disulfide bond</keyword>
<dbReference type="Proteomes" id="UP000243406">
    <property type="component" value="Unassembled WGS sequence"/>
</dbReference>
<dbReference type="InterPro" id="IPR012999">
    <property type="entry name" value="Pyr_OxRdtase_I_AS"/>
</dbReference>
<dbReference type="PROSITE" id="PS00076">
    <property type="entry name" value="PYRIDINE_REDOX_1"/>
    <property type="match status" value="1"/>
</dbReference>
<evidence type="ECO:0000259" key="15">
    <source>
        <dbReference type="Pfam" id="PF02852"/>
    </source>
</evidence>
<evidence type="ECO:0000256" key="9">
    <source>
        <dbReference type="ARBA" id="ARBA00023284"/>
    </source>
</evidence>
<dbReference type="GO" id="GO:0050660">
    <property type="term" value="F:flavin adenine dinucleotide binding"/>
    <property type="evidence" value="ECO:0007669"/>
    <property type="project" value="InterPro"/>
</dbReference>
<evidence type="ECO:0000256" key="11">
    <source>
        <dbReference type="PIRSR" id="PIRSR000350-2"/>
    </source>
</evidence>
<dbReference type="PIRSF" id="PIRSF000350">
    <property type="entry name" value="Mercury_reductase_MerA"/>
    <property type="match status" value="1"/>
</dbReference>
<evidence type="ECO:0000256" key="12">
    <source>
        <dbReference type="PIRSR" id="PIRSR000350-3"/>
    </source>
</evidence>
<proteinExistence type="inferred from homology"/>
<protein>
    <recommendedName>
        <fullName evidence="3 14">Dihydrolipoyl dehydrogenase</fullName>
        <ecNumber evidence="2 14">1.8.1.4</ecNumber>
    </recommendedName>
</protein>
<keyword evidence="5 12" id="KW-0274">FAD</keyword>
<evidence type="ECO:0000256" key="2">
    <source>
        <dbReference type="ARBA" id="ARBA00012608"/>
    </source>
</evidence>
<dbReference type="OrthoDB" id="9807946at2"/>
<dbReference type="Gene3D" id="3.30.390.30">
    <property type="match status" value="1"/>
</dbReference>
<dbReference type="PRINTS" id="PR00368">
    <property type="entry name" value="FADPNR"/>
</dbReference>
<keyword evidence="12" id="KW-0547">Nucleotide-binding</keyword>
<feature type="binding site" evidence="12">
    <location>
        <position position="264"/>
    </location>
    <ligand>
        <name>NAD(+)</name>
        <dbReference type="ChEBI" id="CHEBI:57540"/>
    </ligand>
</feature>
<feature type="domain" description="FAD/NAD(P)-binding" evidence="16">
    <location>
        <begin position="1"/>
        <end position="319"/>
    </location>
</feature>
<keyword evidence="9 14" id="KW-0676">Redox-active center</keyword>
<keyword evidence="7 12" id="KW-0520">NAD</keyword>
<comment type="catalytic activity">
    <reaction evidence="10 14">
        <text>N(6)-[(R)-dihydrolipoyl]-L-lysyl-[protein] + NAD(+) = N(6)-[(R)-lipoyl]-L-lysyl-[protein] + NADH + H(+)</text>
        <dbReference type="Rhea" id="RHEA:15045"/>
        <dbReference type="Rhea" id="RHEA-COMP:10474"/>
        <dbReference type="Rhea" id="RHEA-COMP:10475"/>
        <dbReference type="ChEBI" id="CHEBI:15378"/>
        <dbReference type="ChEBI" id="CHEBI:57540"/>
        <dbReference type="ChEBI" id="CHEBI:57945"/>
        <dbReference type="ChEBI" id="CHEBI:83099"/>
        <dbReference type="ChEBI" id="CHEBI:83100"/>
        <dbReference type="EC" id="1.8.1.4"/>
    </reaction>
</comment>
<evidence type="ECO:0000256" key="4">
    <source>
        <dbReference type="ARBA" id="ARBA00022630"/>
    </source>
</evidence>
<evidence type="ECO:0000256" key="10">
    <source>
        <dbReference type="ARBA" id="ARBA00049187"/>
    </source>
</evidence>
<feature type="binding site" evidence="12">
    <location>
        <position position="111"/>
    </location>
    <ligand>
        <name>FAD</name>
        <dbReference type="ChEBI" id="CHEBI:57692"/>
    </ligand>
</feature>
<accession>A0A1T5C1N3</accession>
<dbReference type="InterPro" id="IPR001100">
    <property type="entry name" value="Pyr_nuc-diS_OxRdtase"/>
</dbReference>
<evidence type="ECO:0000256" key="1">
    <source>
        <dbReference type="ARBA" id="ARBA00007532"/>
    </source>
</evidence>